<sequence length="531" mass="59778">MLEELRVAGDLLRLALDRYLSACLAIKRCSAGYSRLAGQPQLACPTSRMVLDEVSLLGEHETKLRESKTALHQIVNLYPDVVPVSRLPIDILVRIFTQLTVEEYEHALSDVQKTAISKYPMTLSHVCSNWRHIVIQSPLLWSYITIVSSMENQQRFAYVDLHSKHSKEALVNISIDTRAPETSLSTISIDPFLGRIRSLRLQWPPYSSQSIADRKMGASHLITRCLRASNGALKQFTLHMSAMAKQCPFMESVSHPVNRNSLLLGLPHDQLEYVLSTVANISLRGHYFNWESKAYHGLTTLQLGMAGPQSIPELQLAKILASSPRLQYIDIALKIIRDATSPPPVHLPGLEVLTGSVLLLQLIWPGPKELSVNIIGQWKYGHDSSMLYNARLQDFFSRANTARLLIDEWLFSTSEICHIVTMSPGIRALALSCTKLSGTLPDMLKHPSLEALYLLSECELERSLLIDMTNKWNIKKLLFWGENSIIRGSSYEIDSQQSLEEELSDLRDTRLEFIPCSNEDASLVDFFASQL</sequence>
<dbReference type="Gene3D" id="1.20.1280.50">
    <property type="match status" value="1"/>
</dbReference>
<accession>A0A8H3GXF0</accession>
<organism evidence="1 2">
    <name type="scientific">Rhizoctonia solani</name>
    <dbReference type="NCBI Taxonomy" id="456999"/>
    <lineage>
        <taxon>Eukaryota</taxon>
        <taxon>Fungi</taxon>
        <taxon>Dikarya</taxon>
        <taxon>Basidiomycota</taxon>
        <taxon>Agaricomycotina</taxon>
        <taxon>Agaricomycetes</taxon>
        <taxon>Cantharellales</taxon>
        <taxon>Ceratobasidiaceae</taxon>
        <taxon>Rhizoctonia</taxon>
    </lineage>
</organism>
<proteinExistence type="predicted"/>
<dbReference type="EMBL" id="CAJMWV010002829">
    <property type="protein sequence ID" value="CAE6471005.1"/>
    <property type="molecule type" value="Genomic_DNA"/>
</dbReference>
<comment type="caution">
    <text evidence="1">The sequence shown here is derived from an EMBL/GenBank/DDBJ whole genome shotgun (WGS) entry which is preliminary data.</text>
</comment>
<evidence type="ECO:0000313" key="1">
    <source>
        <dbReference type="EMBL" id="CAE6471005.1"/>
    </source>
</evidence>
<reference evidence="1" key="1">
    <citation type="submission" date="2021-01" db="EMBL/GenBank/DDBJ databases">
        <authorList>
            <person name="Kaushik A."/>
        </authorList>
    </citation>
    <scope>NUCLEOTIDE SEQUENCE</scope>
    <source>
        <strain evidence="1">AG3-1AP</strain>
    </source>
</reference>
<gene>
    <name evidence="1" type="ORF">RDB_LOCUS86538</name>
</gene>
<protein>
    <recommendedName>
        <fullName evidence="3">F-box domain-containing protein</fullName>
    </recommendedName>
</protein>
<name>A0A8H3GXF0_9AGAM</name>
<evidence type="ECO:0008006" key="3">
    <source>
        <dbReference type="Google" id="ProtNLM"/>
    </source>
</evidence>
<dbReference type="Proteomes" id="UP000663831">
    <property type="component" value="Unassembled WGS sequence"/>
</dbReference>
<dbReference type="AlphaFoldDB" id="A0A8H3GXF0"/>
<evidence type="ECO:0000313" key="2">
    <source>
        <dbReference type="Proteomes" id="UP000663831"/>
    </source>
</evidence>